<evidence type="ECO:0000256" key="2">
    <source>
        <dbReference type="SAM" id="Phobius"/>
    </source>
</evidence>
<accession>A0ABU2NU20</accession>
<proteinExistence type="predicted"/>
<feature type="compositionally biased region" description="Low complexity" evidence="1">
    <location>
        <begin position="19"/>
        <end position="54"/>
    </location>
</feature>
<organism evidence="3 4">
    <name type="scientific">Streptomyces hazeniae</name>
    <dbReference type="NCBI Taxonomy" id="3075538"/>
    <lineage>
        <taxon>Bacteria</taxon>
        <taxon>Bacillati</taxon>
        <taxon>Actinomycetota</taxon>
        <taxon>Actinomycetes</taxon>
        <taxon>Kitasatosporales</taxon>
        <taxon>Streptomycetaceae</taxon>
        <taxon>Streptomyces</taxon>
    </lineage>
</organism>
<gene>
    <name evidence="3" type="ORF">RM572_17195</name>
</gene>
<dbReference type="Proteomes" id="UP001183414">
    <property type="component" value="Unassembled WGS sequence"/>
</dbReference>
<sequence>MSYPPDPNNPYGAAPSGDYYGQKQQPAPGYGYPQQQPAPGYGYPQQQPYPAAPGMPGGGPQQGMPAQAVTARVLLFVAGSLWALMGLLMLIGSLAAQSMLEEMDVADSGEAVGVGLLLFLLFGGLAALHIVPASMFGKGGTGARVTGIIASSLNSLVALLALLGGASDGNAAGVVISILWTATAVVTVIFLAMGPTGAWFNRPRY</sequence>
<feature type="transmembrane region" description="Helical" evidence="2">
    <location>
        <begin position="143"/>
        <end position="165"/>
    </location>
</feature>
<feature type="transmembrane region" description="Helical" evidence="2">
    <location>
        <begin position="111"/>
        <end position="131"/>
    </location>
</feature>
<keyword evidence="2" id="KW-0472">Membrane</keyword>
<keyword evidence="2" id="KW-1133">Transmembrane helix</keyword>
<protein>
    <recommendedName>
        <fullName evidence="5">Integral membrane protein</fullName>
    </recommendedName>
</protein>
<feature type="transmembrane region" description="Helical" evidence="2">
    <location>
        <begin position="171"/>
        <end position="194"/>
    </location>
</feature>
<dbReference type="RefSeq" id="WP_311674244.1">
    <property type="nucleotide sequence ID" value="NZ_JAVREQ010000015.1"/>
</dbReference>
<evidence type="ECO:0000313" key="3">
    <source>
        <dbReference type="EMBL" id="MDT0380491.1"/>
    </source>
</evidence>
<keyword evidence="4" id="KW-1185">Reference proteome</keyword>
<keyword evidence="2" id="KW-0812">Transmembrane</keyword>
<evidence type="ECO:0008006" key="5">
    <source>
        <dbReference type="Google" id="ProtNLM"/>
    </source>
</evidence>
<feature type="transmembrane region" description="Helical" evidence="2">
    <location>
        <begin position="73"/>
        <end position="91"/>
    </location>
</feature>
<comment type="caution">
    <text evidence="3">The sequence shown here is derived from an EMBL/GenBank/DDBJ whole genome shotgun (WGS) entry which is preliminary data.</text>
</comment>
<name>A0ABU2NU20_9ACTN</name>
<reference evidence="4" key="1">
    <citation type="submission" date="2023-07" db="EMBL/GenBank/DDBJ databases">
        <title>30 novel species of actinomycetes from the DSMZ collection.</title>
        <authorList>
            <person name="Nouioui I."/>
        </authorList>
    </citation>
    <scope>NUCLEOTIDE SEQUENCE [LARGE SCALE GENOMIC DNA]</scope>
    <source>
        <strain evidence="4">DSM 42041</strain>
    </source>
</reference>
<evidence type="ECO:0000313" key="4">
    <source>
        <dbReference type="Proteomes" id="UP001183414"/>
    </source>
</evidence>
<evidence type="ECO:0000256" key="1">
    <source>
        <dbReference type="SAM" id="MobiDB-lite"/>
    </source>
</evidence>
<feature type="region of interest" description="Disordered" evidence="1">
    <location>
        <begin position="1"/>
        <end position="63"/>
    </location>
</feature>
<dbReference type="EMBL" id="JAVREQ010000015">
    <property type="protein sequence ID" value="MDT0380491.1"/>
    <property type="molecule type" value="Genomic_DNA"/>
</dbReference>